<dbReference type="PANTHER" id="PTHR43649:SF11">
    <property type="entry name" value="ABC TRANSPORTER SUBSTRATE-BINDING PROTEIN YESO-RELATED"/>
    <property type="match status" value="1"/>
</dbReference>
<dbReference type="Pfam" id="PF01547">
    <property type="entry name" value="SBP_bac_1"/>
    <property type="match status" value="1"/>
</dbReference>
<evidence type="ECO:0000256" key="1">
    <source>
        <dbReference type="SAM" id="SignalP"/>
    </source>
</evidence>
<accession>A0ABS2SMT6</accession>
<dbReference type="InterPro" id="IPR006059">
    <property type="entry name" value="SBP"/>
</dbReference>
<keyword evidence="2" id="KW-0762">Sugar transport</keyword>
<dbReference type="Proteomes" id="UP001179280">
    <property type="component" value="Unassembled WGS sequence"/>
</dbReference>
<evidence type="ECO:0000313" key="3">
    <source>
        <dbReference type="Proteomes" id="UP001179280"/>
    </source>
</evidence>
<gene>
    <name evidence="2" type="ORF">JOC54_000065</name>
</gene>
<keyword evidence="3" id="KW-1185">Reference proteome</keyword>
<feature type="chain" id="PRO_5045952655" evidence="1">
    <location>
        <begin position="22"/>
        <end position="427"/>
    </location>
</feature>
<keyword evidence="2" id="KW-0813">Transport</keyword>
<dbReference type="PROSITE" id="PS51257">
    <property type="entry name" value="PROKAR_LIPOPROTEIN"/>
    <property type="match status" value="1"/>
</dbReference>
<evidence type="ECO:0000313" key="2">
    <source>
        <dbReference type="EMBL" id="MBM7836834.1"/>
    </source>
</evidence>
<dbReference type="RefSeq" id="WP_204463546.1">
    <property type="nucleotide sequence ID" value="NZ_JAFBCV010000001.1"/>
</dbReference>
<dbReference type="InterPro" id="IPR050490">
    <property type="entry name" value="Bact_solute-bd_prot1"/>
</dbReference>
<dbReference type="PANTHER" id="PTHR43649">
    <property type="entry name" value="ARABINOSE-BINDING PROTEIN-RELATED"/>
    <property type="match status" value="1"/>
</dbReference>
<dbReference type="Gene3D" id="3.40.190.10">
    <property type="entry name" value="Periplasmic binding protein-like II"/>
    <property type="match status" value="2"/>
</dbReference>
<protein>
    <submittedName>
        <fullName evidence="2">Multiple sugar transport system substrate-binding protein</fullName>
    </submittedName>
</protein>
<dbReference type="SUPFAM" id="SSF53850">
    <property type="entry name" value="Periplasmic binding protein-like II"/>
    <property type="match status" value="1"/>
</dbReference>
<dbReference type="EMBL" id="JAFBCV010000001">
    <property type="protein sequence ID" value="MBM7836834.1"/>
    <property type="molecule type" value="Genomic_DNA"/>
</dbReference>
<organism evidence="2 3">
    <name type="scientific">Shouchella xiaoxiensis</name>
    <dbReference type="NCBI Taxonomy" id="766895"/>
    <lineage>
        <taxon>Bacteria</taxon>
        <taxon>Bacillati</taxon>
        <taxon>Bacillota</taxon>
        <taxon>Bacilli</taxon>
        <taxon>Bacillales</taxon>
        <taxon>Bacillaceae</taxon>
        <taxon>Shouchella</taxon>
    </lineage>
</organism>
<sequence length="427" mass="47271">MRKNRNGVLIAAAALCVFVLAGCQTGSSGTGGSDEDVLRVAWWGGQERHTMTIEMIELFEDKYPDIQVEPEYTAWDNYWERLTTQAAGSNLPDIVQMDNSKLNEYISRNLVKDLTPFIEEGSIDLTHVNDAYQDMNTIDDAVYAISLGSNALGMIYNQQLFDEHGVQLEEGYTYEDLKDKMRTLGEAVGDEFYGYDLISEFEMFSVFARQNGETVFNEDGDGLGFSDEHLIAFFQFLTEMLDEGLSPPHEITLEYVEGGDSPIADGLTGMGLIASNQIIGQQALTEEELSLSPLPALVDGVEGNWIRPSMSFSVTEHTDQAENAALFIDFVTNDPEANEILQAERGVPISSEIRAHLEGKVSEEVEKTFEYLEYMAENAAPADPLPPPGESEVRGSFIRIVEAVKYGQTSPEEAAAQFRSEAEAILN</sequence>
<reference evidence="2" key="1">
    <citation type="submission" date="2021-01" db="EMBL/GenBank/DDBJ databases">
        <title>Genomic Encyclopedia of Type Strains, Phase IV (KMG-IV): sequencing the most valuable type-strain genomes for metagenomic binning, comparative biology and taxonomic classification.</title>
        <authorList>
            <person name="Goeker M."/>
        </authorList>
    </citation>
    <scope>NUCLEOTIDE SEQUENCE</scope>
    <source>
        <strain evidence="2">DSM 21943</strain>
    </source>
</reference>
<proteinExistence type="predicted"/>
<feature type="signal peptide" evidence="1">
    <location>
        <begin position="1"/>
        <end position="21"/>
    </location>
</feature>
<name>A0ABS2SMT6_9BACI</name>
<keyword evidence="1" id="KW-0732">Signal</keyword>
<comment type="caution">
    <text evidence="2">The sequence shown here is derived from an EMBL/GenBank/DDBJ whole genome shotgun (WGS) entry which is preliminary data.</text>
</comment>